<evidence type="ECO:0000313" key="2">
    <source>
        <dbReference type="Proteomes" id="UP000242222"/>
    </source>
</evidence>
<dbReference type="InterPro" id="IPR010352">
    <property type="entry name" value="DUF945"/>
</dbReference>
<dbReference type="OrthoDB" id="5444681at2"/>
<dbReference type="STRING" id="1367852.SAMN05216516_101690"/>
<gene>
    <name evidence="1" type="ORF">SAMN05216516_101690</name>
</gene>
<sequence>MKKTKIAVVVVVALGVIWTGGAWITGKKLEQNRDQALQQINHWLQQQLPQSRLTVNYQDYQRGLFSSHVKLVIQSTSQTTDNALLKPGQSIVLQETIDHGPFPLAQLKQFNLIPSMASVHSTLQNTAPVGGLFKLTKDKPFITSDTRVGYSGATSSVIHLLPIDFQDEKSGDRLAFNGGELTVSADNRGNKLDYNGNIDNLQITSKNDMGMPVLLTFNGLSVTGITHLGASGFRVGKQVIALKKFNTSIQGKEMVDAEGLKLLSDFTSDDKDINGQLDYSMNGLKIQRQDLGSANLNLKLSQLDANALRTFLNNYRDEMQPIINQQNNDSLMLQQKSRAIFIKNLPLLLKGDPVISIAPLSWKNAKGESTFNLTISLRDPSAGIPADAGDINQAADTFVKSLDARLVIPMAMANETMTRVGMAEGNSEEQAAKIADQQVKGFAAMGQMFKLTTQQNGDIVTSLHFANGQINMNGEKMPLDQFINRYLPLNATPDSMPQ</sequence>
<organism evidence="1 2">
    <name type="scientific">Izhakiella capsodis</name>
    <dbReference type="NCBI Taxonomy" id="1367852"/>
    <lineage>
        <taxon>Bacteria</taxon>
        <taxon>Pseudomonadati</taxon>
        <taxon>Pseudomonadota</taxon>
        <taxon>Gammaproteobacteria</taxon>
        <taxon>Enterobacterales</taxon>
        <taxon>Erwiniaceae</taxon>
        <taxon>Izhakiella</taxon>
    </lineage>
</organism>
<reference evidence="2" key="1">
    <citation type="submission" date="2016-10" db="EMBL/GenBank/DDBJ databases">
        <authorList>
            <person name="Varghese N."/>
            <person name="Submissions S."/>
        </authorList>
    </citation>
    <scope>NUCLEOTIDE SEQUENCE [LARGE SCALE GENOMIC DNA]</scope>
    <source>
        <strain evidence="2">N6PO6</strain>
    </source>
</reference>
<dbReference type="RefSeq" id="WP_092875092.1">
    <property type="nucleotide sequence ID" value="NZ_FOVC01000001.1"/>
</dbReference>
<dbReference type="AlphaFoldDB" id="A0A1I4VCH9"/>
<evidence type="ECO:0000313" key="1">
    <source>
        <dbReference type="EMBL" id="SFM98879.1"/>
    </source>
</evidence>
<dbReference type="Proteomes" id="UP000242222">
    <property type="component" value="Unassembled WGS sequence"/>
</dbReference>
<dbReference type="Pfam" id="PF06097">
    <property type="entry name" value="DUF945"/>
    <property type="match status" value="1"/>
</dbReference>
<protein>
    <submittedName>
        <fullName evidence="1">Uncharacterized conserved protein YdgA, DUF945 family</fullName>
    </submittedName>
</protein>
<name>A0A1I4VCH9_9GAMM</name>
<accession>A0A1I4VCH9</accession>
<dbReference type="EMBL" id="FOVC01000001">
    <property type="protein sequence ID" value="SFM98879.1"/>
    <property type="molecule type" value="Genomic_DNA"/>
</dbReference>
<keyword evidence="2" id="KW-1185">Reference proteome</keyword>
<proteinExistence type="predicted"/>